<dbReference type="EMBL" id="LIAE01006079">
    <property type="protein sequence ID" value="PAV92690.1"/>
    <property type="molecule type" value="Genomic_DNA"/>
</dbReference>
<evidence type="ECO:0000313" key="1">
    <source>
        <dbReference type="EMBL" id="PAV92690.1"/>
    </source>
</evidence>
<name>A0A2A2M2N3_9BILA</name>
<evidence type="ECO:0000313" key="2">
    <source>
        <dbReference type="Proteomes" id="UP000218231"/>
    </source>
</evidence>
<sequence>MRSHHGVALACGEAFVVQAEYVGFHASGDQRDQRVHVLGDTRRGVQGNGRPDPFDIALVDTVLLQEVAGGVGAIDLEAAAVAAVGVGQAHVVEHAAAVQQLCVIFQAQAPAGEGGEIIDAAGVVEQQRRSGVADQLGDLAGHGGVGDVDAGD</sequence>
<gene>
    <name evidence="1" type="ORF">WR25_09954</name>
</gene>
<accession>A0A2A2M2N3</accession>
<proteinExistence type="predicted"/>
<reference evidence="1 2" key="1">
    <citation type="journal article" date="2017" name="Curr. Biol.">
        <title>Genome architecture and evolution of a unichromosomal asexual nematode.</title>
        <authorList>
            <person name="Fradin H."/>
            <person name="Zegar C."/>
            <person name="Gutwein M."/>
            <person name="Lucas J."/>
            <person name="Kovtun M."/>
            <person name="Corcoran D."/>
            <person name="Baugh L.R."/>
            <person name="Kiontke K."/>
            <person name="Gunsalus K."/>
            <person name="Fitch D.H."/>
            <person name="Piano F."/>
        </authorList>
    </citation>
    <scope>NUCLEOTIDE SEQUENCE [LARGE SCALE GENOMIC DNA]</scope>
    <source>
        <strain evidence="1">PF1309</strain>
    </source>
</reference>
<organism evidence="1 2">
    <name type="scientific">Diploscapter pachys</name>
    <dbReference type="NCBI Taxonomy" id="2018661"/>
    <lineage>
        <taxon>Eukaryota</taxon>
        <taxon>Metazoa</taxon>
        <taxon>Ecdysozoa</taxon>
        <taxon>Nematoda</taxon>
        <taxon>Chromadorea</taxon>
        <taxon>Rhabditida</taxon>
        <taxon>Rhabditina</taxon>
        <taxon>Rhabditomorpha</taxon>
        <taxon>Rhabditoidea</taxon>
        <taxon>Rhabditidae</taxon>
        <taxon>Diploscapter</taxon>
    </lineage>
</organism>
<comment type="caution">
    <text evidence="1">The sequence shown here is derived from an EMBL/GenBank/DDBJ whole genome shotgun (WGS) entry which is preliminary data.</text>
</comment>
<keyword evidence="2" id="KW-1185">Reference proteome</keyword>
<dbReference type="AlphaFoldDB" id="A0A2A2M2N3"/>
<protein>
    <submittedName>
        <fullName evidence="1">Uncharacterized protein</fullName>
    </submittedName>
</protein>
<dbReference type="Proteomes" id="UP000218231">
    <property type="component" value="Unassembled WGS sequence"/>
</dbReference>